<name>A0A381UFC2_9ZZZZ</name>
<dbReference type="InterPro" id="IPR000550">
    <property type="entry name" value="Hppk"/>
</dbReference>
<protein>
    <recommendedName>
        <fullName evidence="2">2-amino-4-hydroxy-6-hydroxymethyldihydropteridine diphosphokinase</fullName>
        <ecNumber evidence="2">2.7.6.3</ecNumber>
    </recommendedName>
</protein>
<dbReference type="Pfam" id="PF01288">
    <property type="entry name" value="HPPK"/>
    <property type="match status" value="1"/>
</dbReference>
<keyword evidence="4" id="KW-0547">Nucleotide-binding</keyword>
<gene>
    <name evidence="9" type="ORF">METZ01_LOCUS79769</name>
</gene>
<dbReference type="PANTHER" id="PTHR43071:SF1">
    <property type="entry name" value="2-AMINO-4-HYDROXY-6-HYDROXYMETHYLDIHYDROPTERIDINE PYROPHOSPHOKINASE"/>
    <property type="match status" value="1"/>
</dbReference>
<dbReference type="EC" id="2.7.6.3" evidence="2"/>
<dbReference type="PANTHER" id="PTHR43071">
    <property type="entry name" value="2-AMINO-4-HYDROXY-6-HYDROXYMETHYLDIHYDROPTERIDINE PYROPHOSPHOKINASE"/>
    <property type="match status" value="1"/>
</dbReference>
<evidence type="ECO:0000256" key="3">
    <source>
        <dbReference type="ARBA" id="ARBA00022679"/>
    </source>
</evidence>
<dbReference type="GO" id="GO:0016301">
    <property type="term" value="F:kinase activity"/>
    <property type="evidence" value="ECO:0007669"/>
    <property type="project" value="UniProtKB-KW"/>
</dbReference>
<evidence type="ECO:0000256" key="5">
    <source>
        <dbReference type="ARBA" id="ARBA00022777"/>
    </source>
</evidence>
<dbReference type="GO" id="GO:0046656">
    <property type="term" value="P:folic acid biosynthetic process"/>
    <property type="evidence" value="ECO:0007669"/>
    <property type="project" value="UniProtKB-KW"/>
</dbReference>
<dbReference type="EMBL" id="UINC01006334">
    <property type="protein sequence ID" value="SVA26915.1"/>
    <property type="molecule type" value="Genomic_DNA"/>
</dbReference>
<dbReference type="NCBIfam" id="TIGR01498">
    <property type="entry name" value="folK"/>
    <property type="match status" value="1"/>
</dbReference>
<organism evidence="9">
    <name type="scientific">marine metagenome</name>
    <dbReference type="NCBI Taxonomy" id="408172"/>
    <lineage>
        <taxon>unclassified sequences</taxon>
        <taxon>metagenomes</taxon>
        <taxon>ecological metagenomes</taxon>
    </lineage>
</organism>
<dbReference type="InterPro" id="IPR035907">
    <property type="entry name" value="Hppk_sf"/>
</dbReference>
<dbReference type="AlphaFoldDB" id="A0A381UFC2"/>
<evidence type="ECO:0000259" key="8">
    <source>
        <dbReference type="Pfam" id="PF01288"/>
    </source>
</evidence>
<feature type="domain" description="7,8-dihydro-6-hydroxymethylpterin-pyrophosphokinase" evidence="8">
    <location>
        <begin position="8"/>
        <end position="136"/>
    </location>
</feature>
<evidence type="ECO:0000256" key="2">
    <source>
        <dbReference type="ARBA" id="ARBA00013253"/>
    </source>
</evidence>
<dbReference type="GO" id="GO:0046654">
    <property type="term" value="P:tetrahydrofolate biosynthetic process"/>
    <property type="evidence" value="ECO:0007669"/>
    <property type="project" value="UniProtKB-UniPathway"/>
</dbReference>
<evidence type="ECO:0000256" key="6">
    <source>
        <dbReference type="ARBA" id="ARBA00022840"/>
    </source>
</evidence>
<comment type="pathway">
    <text evidence="1">Cofactor biosynthesis; tetrahydrofolate biosynthesis; 2-amino-4-hydroxy-6-hydroxymethyl-7,8-dihydropteridine diphosphate from 7,8-dihydroneopterin triphosphate: step 4/4.</text>
</comment>
<dbReference type="Gene3D" id="3.30.70.560">
    <property type="entry name" value="7,8-Dihydro-6-hydroxymethylpterin-pyrophosphokinase HPPK"/>
    <property type="match status" value="1"/>
</dbReference>
<dbReference type="GO" id="GO:0003848">
    <property type="term" value="F:2-amino-4-hydroxy-6-hydroxymethyldihydropteridine diphosphokinase activity"/>
    <property type="evidence" value="ECO:0007669"/>
    <property type="project" value="UniProtKB-EC"/>
</dbReference>
<dbReference type="GO" id="GO:0005524">
    <property type="term" value="F:ATP binding"/>
    <property type="evidence" value="ECO:0007669"/>
    <property type="project" value="UniProtKB-KW"/>
</dbReference>
<proteinExistence type="predicted"/>
<evidence type="ECO:0000256" key="4">
    <source>
        <dbReference type="ARBA" id="ARBA00022741"/>
    </source>
</evidence>
<dbReference type="CDD" id="cd00483">
    <property type="entry name" value="HPPK"/>
    <property type="match status" value="1"/>
</dbReference>
<evidence type="ECO:0000256" key="7">
    <source>
        <dbReference type="ARBA" id="ARBA00022909"/>
    </source>
</evidence>
<sequence>MEAVNVHLSLGSNLGDRESNLAQATMALSINLDISDIVSSSYYESEPLYNSDQPDFLNSVVKCTTTLKPFDFLDVARRIERMLGRTANSEKDHPRIIDIDILFHGDAVLDTNELTIPHPMLGHRKFVLLPFSEIDPNFKIPHSNLTILDLLDRCNDQFRVIQHHMEKEA</sequence>
<keyword evidence="5" id="KW-0418">Kinase</keyword>
<keyword evidence="7" id="KW-0289">Folate biosynthesis</keyword>
<reference evidence="9" key="1">
    <citation type="submission" date="2018-05" db="EMBL/GenBank/DDBJ databases">
        <authorList>
            <person name="Lanie J.A."/>
            <person name="Ng W.-L."/>
            <person name="Kazmierczak K.M."/>
            <person name="Andrzejewski T.M."/>
            <person name="Davidsen T.M."/>
            <person name="Wayne K.J."/>
            <person name="Tettelin H."/>
            <person name="Glass J.I."/>
            <person name="Rusch D."/>
            <person name="Podicherti R."/>
            <person name="Tsui H.-C.T."/>
            <person name="Winkler M.E."/>
        </authorList>
    </citation>
    <scope>NUCLEOTIDE SEQUENCE</scope>
</reference>
<accession>A0A381UFC2</accession>
<evidence type="ECO:0000313" key="9">
    <source>
        <dbReference type="EMBL" id="SVA26915.1"/>
    </source>
</evidence>
<dbReference type="UniPathway" id="UPA00077">
    <property type="reaction ID" value="UER00155"/>
</dbReference>
<evidence type="ECO:0000256" key="1">
    <source>
        <dbReference type="ARBA" id="ARBA00005051"/>
    </source>
</evidence>
<keyword evidence="3" id="KW-0808">Transferase</keyword>
<keyword evidence="6" id="KW-0067">ATP-binding</keyword>
<dbReference type="SUPFAM" id="SSF55083">
    <property type="entry name" value="6-hydroxymethyl-7,8-dihydropterin pyrophosphokinase, HPPK"/>
    <property type="match status" value="1"/>
</dbReference>